<name>A0AAV1DPI4_OLDCO</name>
<accession>A0AAV1DPI4</accession>
<evidence type="ECO:0000313" key="3">
    <source>
        <dbReference type="EMBL" id="CAI9108910.1"/>
    </source>
</evidence>
<keyword evidence="4" id="KW-1185">Reference proteome</keyword>
<evidence type="ECO:0000313" key="4">
    <source>
        <dbReference type="Proteomes" id="UP001161247"/>
    </source>
</evidence>
<dbReference type="PANTHER" id="PTHR31286">
    <property type="entry name" value="GLYCINE-RICH CELL WALL STRUCTURAL PROTEIN 1.8-LIKE"/>
    <property type="match status" value="1"/>
</dbReference>
<dbReference type="InterPro" id="IPR004332">
    <property type="entry name" value="Transposase_MuDR"/>
</dbReference>
<feature type="compositionally biased region" description="Basic residues" evidence="1">
    <location>
        <begin position="421"/>
        <end position="433"/>
    </location>
</feature>
<protein>
    <submittedName>
        <fullName evidence="3">OLC1v1008616C1</fullName>
    </submittedName>
</protein>
<dbReference type="AlphaFoldDB" id="A0AAV1DPI4"/>
<gene>
    <name evidence="3" type="ORF">OLC1_LOCUS16903</name>
</gene>
<feature type="compositionally biased region" description="Acidic residues" evidence="1">
    <location>
        <begin position="59"/>
        <end position="86"/>
    </location>
</feature>
<dbReference type="PANTHER" id="PTHR31286:SF179">
    <property type="entry name" value="RNASE H TYPE-1 DOMAIN-CONTAINING PROTEIN"/>
    <property type="match status" value="1"/>
</dbReference>
<feature type="domain" description="Transposase MuDR plant" evidence="2">
    <location>
        <begin position="185"/>
        <end position="240"/>
    </location>
</feature>
<dbReference type="InterPro" id="IPR040256">
    <property type="entry name" value="At4g02000-like"/>
</dbReference>
<feature type="region of interest" description="Disordered" evidence="1">
    <location>
        <begin position="145"/>
        <end position="166"/>
    </location>
</feature>
<feature type="compositionally biased region" description="Basic and acidic residues" evidence="1">
    <location>
        <begin position="149"/>
        <end position="158"/>
    </location>
</feature>
<organism evidence="3 4">
    <name type="scientific">Oldenlandia corymbosa var. corymbosa</name>
    <dbReference type="NCBI Taxonomy" id="529605"/>
    <lineage>
        <taxon>Eukaryota</taxon>
        <taxon>Viridiplantae</taxon>
        <taxon>Streptophyta</taxon>
        <taxon>Embryophyta</taxon>
        <taxon>Tracheophyta</taxon>
        <taxon>Spermatophyta</taxon>
        <taxon>Magnoliopsida</taxon>
        <taxon>eudicotyledons</taxon>
        <taxon>Gunneridae</taxon>
        <taxon>Pentapetalae</taxon>
        <taxon>asterids</taxon>
        <taxon>lamiids</taxon>
        <taxon>Gentianales</taxon>
        <taxon>Rubiaceae</taxon>
        <taxon>Rubioideae</taxon>
        <taxon>Spermacoceae</taxon>
        <taxon>Hedyotis-Oldenlandia complex</taxon>
        <taxon>Oldenlandia</taxon>
    </lineage>
</organism>
<dbReference type="EMBL" id="OX459123">
    <property type="protein sequence ID" value="CAI9108910.1"/>
    <property type="molecule type" value="Genomic_DNA"/>
</dbReference>
<proteinExistence type="predicted"/>
<evidence type="ECO:0000256" key="1">
    <source>
        <dbReference type="SAM" id="MobiDB-lite"/>
    </source>
</evidence>
<feature type="compositionally biased region" description="Basic and acidic residues" evidence="1">
    <location>
        <begin position="401"/>
        <end position="413"/>
    </location>
</feature>
<sequence>MKEPYPYVGGETSVFDYIDSDGLLLYDLRDAEASDRLLILYDYPINAIADNTTGKDGGSESDTDSIDGDWDERDSEYDQDDSENEYEEHGSTGNGDEQGSDGNGGEQDSGGAKQKASTSAGRKRKVQSKPLKNYKYDEKNYDYNSCSEVKPDSKEDLKSLNGSDEEDVEKPLVFHPKDMQKPPLQCGLTFSSRAECKEAIRHWNIRRGRRWRFKKNDKWRIKAVCRTGKDICDWEIFVSNCTGCPVVTTFVPRHKCKFRHKNKSVTSGLAGRGPATSEMQNRCGSCGITGHNRRTCRFIDPEEGVVDLGSNEDDLSDVGIYNIKMFICGVKRKLTISDESNKQSVDLDENIIAEIKAIEAEAKRKIDQLKKKTKTNHHTDVHASKQNVTKQALRRSPRKIVKPESKHASEHKNKGIMQAKGVKKATKTKKRGNQKKDSSFQLIDEPDDDTSQKKETVAQVASVDKTKFEKLFGDVVPPQYKVSYAHKITQLHNVKKANFQLNQTTQLENMKKPDGKIDWTSQSTCDNIVDLTAKAIARTNELIKMCGLGDPSSTMYAQSTISSKKTKPIPAKAVTARTNELHAMYGPHMKQEDIATAKPNMVDFQSLKNPKKVTFFNGTPELEYEEDEFDDLIAPHKMNLVGKFSYGRPKMEILREDFKKIGFKGGYDLGLMNPRRVNSFEEDPPIVPIWVSLHELPLEWTHPTVLYSIASAVGKPLQVDTPTLNLTRPSVAHFCVDVDLMKDLPKSIRIGKKGKKYEQHYTYEHVPSYCPACCKIGHKEVDCRKGKGVIKEDLKTAERIAAEKISTGAKGGLRLQKKKVTWGSKKKGKRDDLQVTIIQENPLIVKGVEKSQPAGNLMPAETHAGESTWGLSALEKRAIPVDIIDSEPLDSGCQKVGDVDGVQKKVIAQGNDGSFDPETREEEVLKKNIIAQGDDGFSLQSPP</sequence>
<evidence type="ECO:0000259" key="2">
    <source>
        <dbReference type="Pfam" id="PF03108"/>
    </source>
</evidence>
<dbReference type="Pfam" id="PF03108">
    <property type="entry name" value="DBD_Tnp_Mut"/>
    <property type="match status" value="1"/>
</dbReference>
<dbReference type="Proteomes" id="UP001161247">
    <property type="component" value="Chromosome 6"/>
</dbReference>
<feature type="region of interest" description="Disordered" evidence="1">
    <location>
        <begin position="49"/>
        <end position="131"/>
    </location>
</feature>
<reference evidence="3" key="1">
    <citation type="submission" date="2023-03" db="EMBL/GenBank/DDBJ databases">
        <authorList>
            <person name="Julca I."/>
        </authorList>
    </citation>
    <scope>NUCLEOTIDE SEQUENCE</scope>
</reference>
<feature type="region of interest" description="Disordered" evidence="1">
    <location>
        <begin position="371"/>
        <end position="455"/>
    </location>
</feature>